<accession>I3S5H3</accession>
<dbReference type="Gene3D" id="1.25.40.10">
    <property type="entry name" value="Tetratricopeptide repeat domain"/>
    <property type="match status" value="1"/>
</dbReference>
<name>I3S5H3_LOTJA</name>
<evidence type="ECO:0000313" key="4">
    <source>
        <dbReference type="EMBL" id="AFK35515.1"/>
    </source>
</evidence>
<evidence type="ECO:0008006" key="5">
    <source>
        <dbReference type="Google" id="ProtNLM"/>
    </source>
</evidence>
<reference evidence="4" key="1">
    <citation type="submission" date="2012-05" db="EMBL/GenBank/DDBJ databases">
        <authorList>
            <person name="Krishnakumar V."/>
            <person name="Cheung F."/>
            <person name="Xiao Y."/>
            <person name="Chan A."/>
            <person name="Moskal W.A."/>
            <person name="Town C.D."/>
        </authorList>
    </citation>
    <scope>NUCLEOTIDE SEQUENCE</scope>
</reference>
<dbReference type="OMA" id="RINCAYK"/>
<protein>
    <recommendedName>
        <fullName evidence="5">Pentatricopeptide repeat-containing protein</fullName>
    </recommendedName>
</protein>
<comment type="similarity">
    <text evidence="1">Belongs to the PPR family. P subfamily.</text>
</comment>
<feature type="repeat" description="PPR" evidence="3">
    <location>
        <begin position="22"/>
        <end position="56"/>
    </location>
</feature>
<feature type="repeat" description="PPR" evidence="3">
    <location>
        <begin position="57"/>
        <end position="91"/>
    </location>
</feature>
<proteinExistence type="evidence at transcript level"/>
<evidence type="ECO:0000256" key="1">
    <source>
        <dbReference type="ARBA" id="ARBA00007626"/>
    </source>
</evidence>
<dbReference type="AlphaFoldDB" id="I3S5H3"/>
<dbReference type="Pfam" id="PF13041">
    <property type="entry name" value="PPR_2"/>
    <property type="match status" value="1"/>
</dbReference>
<evidence type="ECO:0000256" key="3">
    <source>
        <dbReference type="PROSITE-ProRule" id="PRU00708"/>
    </source>
</evidence>
<dbReference type="EMBL" id="BT135720">
    <property type="protein sequence ID" value="AFK35515.1"/>
    <property type="molecule type" value="mRNA"/>
</dbReference>
<sequence>MKHYSTVISLSHQMQLKGIMPNFVTSNILIDCYCHLGQINFAFSVFATIRKRGYQPDVFTFATLINGFCQMGQIRPALQLLRRAEDDELVQLKPDVVIYS</sequence>
<dbReference type="PROSITE" id="PS51375">
    <property type="entry name" value="PPR"/>
    <property type="match status" value="2"/>
</dbReference>
<organism evidence="4">
    <name type="scientific">Lotus japonicus</name>
    <name type="common">Lotus corniculatus var. japonicus</name>
    <dbReference type="NCBI Taxonomy" id="34305"/>
    <lineage>
        <taxon>Eukaryota</taxon>
        <taxon>Viridiplantae</taxon>
        <taxon>Streptophyta</taxon>
        <taxon>Embryophyta</taxon>
        <taxon>Tracheophyta</taxon>
        <taxon>Spermatophyta</taxon>
        <taxon>Magnoliopsida</taxon>
        <taxon>eudicotyledons</taxon>
        <taxon>Gunneridae</taxon>
        <taxon>Pentapetalae</taxon>
        <taxon>rosids</taxon>
        <taxon>fabids</taxon>
        <taxon>Fabales</taxon>
        <taxon>Fabaceae</taxon>
        <taxon>Papilionoideae</taxon>
        <taxon>50 kb inversion clade</taxon>
        <taxon>NPAAA clade</taxon>
        <taxon>Hologalegina</taxon>
        <taxon>robinioid clade</taxon>
        <taxon>Loteae</taxon>
        <taxon>Lotus</taxon>
    </lineage>
</organism>
<dbReference type="PANTHER" id="PTHR47941">
    <property type="entry name" value="PENTATRICOPEPTIDE REPEAT-CONTAINING PROTEIN 3, MITOCHONDRIAL"/>
    <property type="match status" value="1"/>
</dbReference>
<dbReference type="InterPro" id="IPR002885">
    <property type="entry name" value="PPR_rpt"/>
</dbReference>
<dbReference type="NCBIfam" id="TIGR00756">
    <property type="entry name" value="PPR"/>
    <property type="match status" value="2"/>
</dbReference>
<evidence type="ECO:0000256" key="2">
    <source>
        <dbReference type="ARBA" id="ARBA00022737"/>
    </source>
</evidence>
<dbReference type="InterPro" id="IPR011990">
    <property type="entry name" value="TPR-like_helical_dom_sf"/>
</dbReference>
<keyword evidence="2" id="KW-0677">Repeat</keyword>